<dbReference type="HOGENOM" id="CLU_356284_0_0_5"/>
<dbReference type="EMBL" id="CP008941">
    <property type="protein sequence ID" value="AIK96594.1"/>
    <property type="molecule type" value="Genomic_DNA"/>
</dbReference>
<sequence>MSRCLFGNFKYYLSAMLIVWASPCFSVIIADIDIVDFPVNLGSQNPDPIPSVASTSVQLNRHIRIVFFDTNSQQFLDGLGNPITEENKLYQRSITYFSIPSDYPYSTYENTLVFENWFNINFSYQDSILEATVDLSPYKLTSSLSKVVRCNGKVLSAPRRSKIDIDLSNIKDETRPSLTSLYYLWRSDDPFPHPLNPDETSKFLNQSAERTKSRNQFLQANYYFTDSSNSSNLQLYKTSYFEKNEKGRIGELAADITMQWLGFCKKDAKYGGGSDNGFDGVYVRPDALFISDSKYYDTTPSLEKVMHKDIYATINSRLRNIERQGSTLQKQTADYIRTVLRNYPNTVYLLAYVVIPDGGIKSMGNALRLVHHTINPLNQLDPLGIQMERLSIDAREVSHSLPTPPPFSTNPLETVYSLLQKLGIHNEYQLVKQEDMWEPISVQSVRYPAISLNDDDNEFFQGIINEVTLQGKKEEAERALGEIAYADHQAEIIIHLRLILGYAFNPADLNSLSSLIRTLSSLLNPTNYQNAEILAKDIYGTEYKPEFSIENGDYLTEQLSVKCKLVIFESFLKSQHFLDCTQWKDAIFLYHKVYDSLRSINIDPENIEPYLSEFVEDLKRYHLQDLNHLFNCVKAIYDSVCYADLKGEHNCDDWDLLVKALQPLPLTQRDLLLNFTQQFPPSFNYGPADAINDILVPFLPSIEQVAEQGLFQHTDILLNKAFNLYSAPEAQELCLEMIIKGVLERRPSNQILKNISEELRGKKAYLPVPQSGLILPKPMWYVGYNGA</sequence>
<dbReference type="CDD" id="cd20702">
    <property type="entry name" value="PoNe"/>
    <property type="match status" value="1"/>
</dbReference>
<dbReference type="KEGG" id="paca:ID47_07455"/>
<dbReference type="Proteomes" id="UP000028926">
    <property type="component" value="Chromosome"/>
</dbReference>
<evidence type="ECO:0000256" key="1">
    <source>
        <dbReference type="SAM" id="Phobius"/>
    </source>
</evidence>
<evidence type="ECO:0000313" key="3">
    <source>
        <dbReference type="Proteomes" id="UP000028926"/>
    </source>
</evidence>
<keyword evidence="1" id="KW-0812">Transmembrane</keyword>
<keyword evidence="1" id="KW-1133">Transmembrane helix</keyword>
<protein>
    <submittedName>
        <fullName evidence="2">Uncharacterized protein</fullName>
    </submittedName>
</protein>
<organism evidence="2 3">
    <name type="scientific">Candidatus Odyssella acanthamoebae</name>
    <dbReference type="NCBI Taxonomy" id="91604"/>
    <lineage>
        <taxon>Bacteria</taxon>
        <taxon>Pseudomonadati</taxon>
        <taxon>Pseudomonadota</taxon>
        <taxon>Alphaproteobacteria</taxon>
        <taxon>Holosporales</taxon>
        <taxon>Candidatus Paracaedibacteraceae</taxon>
        <taxon>Candidatus Odyssella</taxon>
    </lineage>
</organism>
<evidence type="ECO:0000313" key="2">
    <source>
        <dbReference type="EMBL" id="AIK96594.1"/>
    </source>
</evidence>
<keyword evidence="1" id="KW-0472">Membrane</keyword>
<name>A0A077AX86_9PROT</name>
<accession>A0A077AX86</accession>
<keyword evidence="3" id="KW-1185">Reference proteome</keyword>
<gene>
    <name evidence="2" type="ORF">ID47_07455</name>
</gene>
<feature type="transmembrane region" description="Helical" evidence="1">
    <location>
        <begin position="12"/>
        <end position="30"/>
    </location>
</feature>
<dbReference type="AlphaFoldDB" id="A0A077AX86"/>
<dbReference type="RefSeq" id="WP_038465143.1">
    <property type="nucleotide sequence ID" value="NZ_CP008941.1"/>
</dbReference>
<proteinExistence type="predicted"/>
<reference evidence="2 3" key="1">
    <citation type="submission" date="2014-07" db="EMBL/GenBank/DDBJ databases">
        <title>Comparative genomic insights into amoeba endosymbionts belonging to the families of Holosporaceae and Candidatus Midichloriaceae within Rickettsiales.</title>
        <authorList>
            <person name="Wang Z."/>
            <person name="Wu M."/>
        </authorList>
    </citation>
    <scope>NUCLEOTIDE SEQUENCE [LARGE SCALE GENOMIC DNA]</scope>
    <source>
        <strain evidence="2">PRA3</strain>
    </source>
</reference>